<evidence type="ECO:0000256" key="2">
    <source>
        <dbReference type="ARBA" id="ARBA00007467"/>
    </source>
</evidence>
<dbReference type="SUPFAM" id="SSF103473">
    <property type="entry name" value="MFS general substrate transporter"/>
    <property type="match status" value="1"/>
</dbReference>
<keyword evidence="5 7" id="KW-1133">Transmembrane helix</keyword>
<evidence type="ECO:0000256" key="3">
    <source>
        <dbReference type="ARBA" id="ARBA00022448"/>
    </source>
</evidence>
<dbReference type="GO" id="GO:0005765">
    <property type="term" value="C:lysosomal membrane"/>
    <property type="evidence" value="ECO:0007669"/>
    <property type="project" value="UniProtKB-SubCell"/>
</dbReference>
<dbReference type="EMBL" id="CATQJL010000316">
    <property type="protein sequence ID" value="CAJ0607634.1"/>
    <property type="molecule type" value="Genomic_DNA"/>
</dbReference>
<feature type="transmembrane region" description="Helical" evidence="7">
    <location>
        <begin position="110"/>
        <end position="135"/>
    </location>
</feature>
<dbReference type="GO" id="GO:0012505">
    <property type="term" value="C:endomembrane system"/>
    <property type="evidence" value="ECO:0007669"/>
    <property type="project" value="UniProtKB-SubCell"/>
</dbReference>
<feature type="transmembrane region" description="Helical" evidence="7">
    <location>
        <begin position="188"/>
        <end position="207"/>
    </location>
</feature>
<keyword evidence="4 7" id="KW-0812">Transmembrane</keyword>
<dbReference type="InterPro" id="IPR018460">
    <property type="entry name" value="Battenin_disease_Cln3_subgr"/>
</dbReference>
<feature type="transmembrane region" description="Helical" evidence="7">
    <location>
        <begin position="155"/>
        <end position="176"/>
    </location>
</feature>
<comment type="similarity">
    <text evidence="2 7">Belongs to the battenin family.</text>
</comment>
<dbReference type="PIRSF" id="PIRSF015974">
    <property type="entry name" value="CLN3_BTN1"/>
    <property type="match status" value="1"/>
</dbReference>
<feature type="transmembrane region" description="Helical" evidence="7">
    <location>
        <begin position="12"/>
        <end position="36"/>
    </location>
</feature>
<keyword evidence="9" id="KW-1185">Reference proteome</keyword>
<keyword evidence="6 7" id="KW-0472">Membrane</keyword>
<dbReference type="AlphaFoldDB" id="A0AA36HCM6"/>
<name>A0AA36HCM6_CYLNA</name>
<protein>
    <recommendedName>
        <fullName evidence="7">Battenin</fullName>
    </recommendedName>
</protein>
<organism evidence="8 9">
    <name type="scientific">Cylicocyclus nassatus</name>
    <name type="common">Nematode worm</name>
    <dbReference type="NCBI Taxonomy" id="53992"/>
    <lineage>
        <taxon>Eukaryota</taxon>
        <taxon>Metazoa</taxon>
        <taxon>Ecdysozoa</taxon>
        <taxon>Nematoda</taxon>
        <taxon>Chromadorea</taxon>
        <taxon>Rhabditida</taxon>
        <taxon>Rhabditina</taxon>
        <taxon>Rhabditomorpha</taxon>
        <taxon>Strongyloidea</taxon>
        <taxon>Strongylidae</taxon>
        <taxon>Cylicocyclus</taxon>
    </lineage>
</organism>
<dbReference type="GO" id="GO:0007040">
    <property type="term" value="P:lysosome organization"/>
    <property type="evidence" value="ECO:0007669"/>
    <property type="project" value="TreeGrafter"/>
</dbReference>
<gene>
    <name evidence="8" type="ORF">CYNAS_LOCUS19617</name>
</gene>
<feature type="transmembrane region" description="Helical" evidence="7">
    <location>
        <begin position="326"/>
        <end position="349"/>
    </location>
</feature>
<dbReference type="InterPro" id="IPR003492">
    <property type="entry name" value="Battenin_disease_Cln3"/>
</dbReference>
<accession>A0AA36HCM6</accession>
<dbReference type="Proteomes" id="UP001176961">
    <property type="component" value="Unassembled WGS sequence"/>
</dbReference>
<comment type="subcellular location">
    <subcellularLocation>
        <location evidence="1">Endomembrane system</location>
        <topology evidence="1">Multi-pass membrane protein</topology>
    </subcellularLocation>
    <subcellularLocation>
        <location evidence="7">Lysosome membrane</location>
        <topology evidence="7">Multi-pass membrane protein</topology>
    </subcellularLocation>
</comment>
<evidence type="ECO:0000256" key="1">
    <source>
        <dbReference type="ARBA" id="ARBA00004127"/>
    </source>
</evidence>
<keyword evidence="7" id="KW-0458">Lysosome</keyword>
<dbReference type="InterPro" id="IPR036259">
    <property type="entry name" value="MFS_trans_sf"/>
</dbReference>
<dbReference type="GO" id="GO:0051453">
    <property type="term" value="P:regulation of intracellular pH"/>
    <property type="evidence" value="ECO:0007669"/>
    <property type="project" value="TreeGrafter"/>
</dbReference>
<comment type="caution">
    <text evidence="8">The sequence shown here is derived from an EMBL/GenBank/DDBJ whole genome shotgun (WGS) entry which is preliminary data.</text>
</comment>
<dbReference type="Pfam" id="PF02487">
    <property type="entry name" value="CLN3"/>
    <property type="match status" value="1"/>
</dbReference>
<keyword evidence="3" id="KW-0813">Transport</keyword>
<sequence>MTKDNVKKNLHLRNMVSFWIFGLCNNFTFSMMLSAAQDILSKQHRPIHHVENVTDVCLPKITHRVCSPTSAGVVLLCNILPALMIKLMYPFVMHWIPYGIRHLMICSFQVASLLMTAFSTSVPIALLGVCIASIAGGLGESTFLGLAGHYSKHTIATWSSGTGMAGLIGAFSYAGMTDARLLAFSPSQAMLIMLVMPAIYAFTYYIVLVRAPTIRKITANRPGDWFSNGQTEKKNLPSENDISIKPKGGFMEQLKRVKSLLRYMIPMFLVYLAEYLINQGLLELIIFDCSHSYGNSPASQYRWYQVMYQAGAFISRSSLKLIQFNMTFIALMPLLQLLNTVFLTVNAIYGFLPHFGIVCAVILYEGLIGGSSYVNTFHHIHRKVDPSIREFALSTVSLSDTLGIVVAALSAIPLHNAICELPFKA</sequence>
<feature type="transmembrane region" description="Helical" evidence="7">
    <location>
        <begin position="69"/>
        <end position="89"/>
    </location>
</feature>
<evidence type="ECO:0000256" key="5">
    <source>
        <dbReference type="ARBA" id="ARBA00022989"/>
    </source>
</evidence>
<dbReference type="PANTHER" id="PTHR10981:SF0">
    <property type="entry name" value="BATTENIN"/>
    <property type="match status" value="1"/>
</dbReference>
<reference evidence="8" key="1">
    <citation type="submission" date="2023-07" db="EMBL/GenBank/DDBJ databases">
        <authorList>
            <consortium name="CYATHOMIX"/>
        </authorList>
    </citation>
    <scope>NUCLEOTIDE SEQUENCE</scope>
    <source>
        <strain evidence="8">N/A</strain>
    </source>
</reference>
<dbReference type="PANTHER" id="PTHR10981">
    <property type="entry name" value="BATTENIN"/>
    <property type="match status" value="1"/>
</dbReference>
<feature type="transmembrane region" description="Helical" evidence="7">
    <location>
        <begin position="260"/>
        <end position="277"/>
    </location>
</feature>
<feature type="transmembrane region" description="Helical" evidence="7">
    <location>
        <begin position="355"/>
        <end position="374"/>
    </location>
</feature>
<evidence type="ECO:0000256" key="6">
    <source>
        <dbReference type="ARBA" id="ARBA00023136"/>
    </source>
</evidence>
<evidence type="ECO:0000313" key="9">
    <source>
        <dbReference type="Proteomes" id="UP001176961"/>
    </source>
</evidence>
<proteinExistence type="inferred from homology"/>
<evidence type="ECO:0000256" key="4">
    <source>
        <dbReference type="ARBA" id="ARBA00022692"/>
    </source>
</evidence>
<evidence type="ECO:0000313" key="8">
    <source>
        <dbReference type="EMBL" id="CAJ0607634.1"/>
    </source>
</evidence>
<evidence type="ECO:0000256" key="7">
    <source>
        <dbReference type="RuleBase" id="RU361113"/>
    </source>
</evidence>
<dbReference type="PRINTS" id="PR01315">
    <property type="entry name" value="BATTENIN"/>
</dbReference>